<reference evidence="1 2" key="1">
    <citation type="journal article" date="2001" name="Nature">
        <title>Genome sequence of enterohaemorrhagic Escherichia coli O157:H7.</title>
        <authorList>
            <person name="Perna N.T."/>
            <person name="Plunkett G.III."/>
            <person name="Burland V."/>
            <person name="Mau B."/>
            <person name="Glasner J.D."/>
            <person name="Rose D.J."/>
            <person name="Mayhew G.F."/>
            <person name="Evans P.S."/>
            <person name="Gregor J."/>
            <person name="Kirkpatrick H.A."/>
            <person name="Posfai G."/>
            <person name="Hackett J."/>
            <person name="Klink S."/>
            <person name="Boutin A."/>
            <person name="Shao Y."/>
            <person name="Miller L."/>
            <person name="Grotbeck E.J."/>
            <person name="Davis N.W."/>
            <person name="Lim A."/>
            <person name="Dimalanta E."/>
            <person name="Potamousis K."/>
            <person name="Apodaca J."/>
            <person name="Anantharaman T.S."/>
            <person name="Lin J."/>
            <person name="Yen G."/>
            <person name="Schwartz D.C."/>
            <person name="Welch R.A."/>
            <person name="Blattner F.R."/>
        </authorList>
    </citation>
    <scope>NUCLEOTIDE SEQUENCE [LARGE SCALE GENOMIC DNA]</scope>
    <source>
        <strain evidence="2">O157:H7 / EDL933 / ATCC 700927 / EHEC</strain>
    </source>
</reference>
<evidence type="ECO:0000313" key="2">
    <source>
        <dbReference type="Proteomes" id="UP000002519"/>
    </source>
</evidence>
<organism evidence="1 2">
    <name type="scientific">Escherichia coli O157:H7</name>
    <dbReference type="NCBI Taxonomy" id="83334"/>
    <lineage>
        <taxon>Bacteria</taxon>
        <taxon>Pseudomonadati</taxon>
        <taxon>Pseudomonadota</taxon>
        <taxon>Gammaproteobacteria</taxon>
        <taxon>Enterobacterales</taxon>
        <taxon>Enterobacteriaceae</taxon>
        <taxon>Escherichia</taxon>
    </lineage>
</organism>
<accession>Q8X4E1</accession>
<dbReference type="EMBL" id="AE005174">
    <property type="protein sequence ID" value="AAG56157.1"/>
    <property type="molecule type" value="Genomic_DNA"/>
</dbReference>
<proteinExistence type="predicted"/>
<dbReference type="KEGG" id="ece:Z2087"/>
<sequence>MSLDFFERALPVVALREMARR</sequence>
<dbReference type="PIR" id="A85712">
    <property type="entry name" value="A85712"/>
</dbReference>
<dbReference type="Proteomes" id="UP000002519">
    <property type="component" value="Chromosome"/>
</dbReference>
<protein>
    <submittedName>
        <fullName evidence="1">Uncharacterized protein</fullName>
    </submittedName>
</protein>
<dbReference type="AlphaFoldDB" id="Q8X4E1"/>
<gene>
    <name evidence="1" type="ordered locus">Z2087</name>
</gene>
<evidence type="ECO:0000313" key="1">
    <source>
        <dbReference type="EMBL" id="AAG56157.1"/>
    </source>
</evidence>
<name>Q8X4E1_ECO57</name>